<reference evidence="1 2" key="1">
    <citation type="journal article" date="2018" name="Nat. Ecol. Evol.">
        <title>Pezizomycetes genomes reveal the molecular basis of ectomycorrhizal truffle lifestyle.</title>
        <authorList>
            <person name="Murat C."/>
            <person name="Payen T."/>
            <person name="Noel B."/>
            <person name="Kuo A."/>
            <person name="Morin E."/>
            <person name="Chen J."/>
            <person name="Kohler A."/>
            <person name="Krizsan K."/>
            <person name="Balestrini R."/>
            <person name="Da Silva C."/>
            <person name="Montanini B."/>
            <person name="Hainaut M."/>
            <person name="Levati E."/>
            <person name="Barry K.W."/>
            <person name="Belfiori B."/>
            <person name="Cichocki N."/>
            <person name="Clum A."/>
            <person name="Dockter R.B."/>
            <person name="Fauchery L."/>
            <person name="Guy J."/>
            <person name="Iotti M."/>
            <person name="Le Tacon F."/>
            <person name="Lindquist E.A."/>
            <person name="Lipzen A."/>
            <person name="Malagnac F."/>
            <person name="Mello A."/>
            <person name="Molinier V."/>
            <person name="Miyauchi S."/>
            <person name="Poulain J."/>
            <person name="Riccioni C."/>
            <person name="Rubini A."/>
            <person name="Sitrit Y."/>
            <person name="Splivallo R."/>
            <person name="Traeger S."/>
            <person name="Wang M."/>
            <person name="Zifcakova L."/>
            <person name="Wipf D."/>
            <person name="Zambonelli A."/>
            <person name="Paolocci F."/>
            <person name="Nowrousian M."/>
            <person name="Ottonello S."/>
            <person name="Baldrian P."/>
            <person name="Spatafora J.W."/>
            <person name="Henrissat B."/>
            <person name="Nagy L.G."/>
            <person name="Aury J.M."/>
            <person name="Wincker P."/>
            <person name="Grigoriev I.V."/>
            <person name="Bonfante P."/>
            <person name="Martin F.M."/>
        </authorList>
    </citation>
    <scope>NUCLEOTIDE SEQUENCE [LARGE SCALE GENOMIC DNA]</scope>
    <source>
        <strain evidence="1 2">120613-1</strain>
    </source>
</reference>
<dbReference type="Proteomes" id="UP000276215">
    <property type="component" value="Unassembled WGS sequence"/>
</dbReference>
<evidence type="ECO:0000313" key="1">
    <source>
        <dbReference type="EMBL" id="RPA98246.1"/>
    </source>
</evidence>
<accession>A0A3N4JJ19</accession>
<gene>
    <name evidence="1" type="ORF">L873DRAFT_1844308</name>
</gene>
<protein>
    <submittedName>
        <fullName evidence="1">Uncharacterized protein</fullName>
    </submittedName>
</protein>
<sequence>MPILRVQVAHIPRTFLSPGLPHYSLPPHIRGFNTSKKYNTLDINADGGTEQHSPKHTMEYGFLADGSAAARIITLKKSVEVDGVRLRVVDQRLDQGFKDLKDEIRALSERTECGLQRHNRRMIVLIGFFILKGGYDTASSQGWLLGTKSPIDAQ</sequence>
<keyword evidence="2" id="KW-1185">Reference proteome</keyword>
<organism evidence="1 2">
    <name type="scientific">Choiromyces venosus 120613-1</name>
    <dbReference type="NCBI Taxonomy" id="1336337"/>
    <lineage>
        <taxon>Eukaryota</taxon>
        <taxon>Fungi</taxon>
        <taxon>Dikarya</taxon>
        <taxon>Ascomycota</taxon>
        <taxon>Pezizomycotina</taxon>
        <taxon>Pezizomycetes</taxon>
        <taxon>Pezizales</taxon>
        <taxon>Tuberaceae</taxon>
        <taxon>Choiromyces</taxon>
    </lineage>
</organism>
<dbReference type="AlphaFoldDB" id="A0A3N4JJ19"/>
<proteinExistence type="predicted"/>
<name>A0A3N4JJ19_9PEZI</name>
<evidence type="ECO:0000313" key="2">
    <source>
        <dbReference type="Proteomes" id="UP000276215"/>
    </source>
</evidence>
<dbReference type="EMBL" id="ML120397">
    <property type="protein sequence ID" value="RPA98246.1"/>
    <property type="molecule type" value="Genomic_DNA"/>
</dbReference>